<proteinExistence type="predicted"/>
<evidence type="ECO:0000313" key="2">
    <source>
        <dbReference type="EMBL" id="QTA86272.1"/>
    </source>
</evidence>
<feature type="region of interest" description="Disordered" evidence="1">
    <location>
        <begin position="190"/>
        <end position="215"/>
    </location>
</feature>
<sequence>MNSKTVYTYRSGQRINLIKSPDKFVARILPQDLGSIGIQNSEQLSSSSSRVICRPEELENLMQQCRAKAPCHHDYESEESGDKYLITDRIFVRFKDPNISFDRVSEFTGRYGLIFLEKYSDRDYLFQLTNATGMNPVKLIVTLTENESLVELSENSLNHQIQQYAFTPPADPICIRLRMRDGCRTGFATPSETFAGGDPENIPDGVANPVRQNQS</sequence>
<accession>A0A975BIR5</accession>
<gene>
    <name evidence="2" type="ORF">dnm_022930</name>
</gene>
<evidence type="ECO:0000313" key="3">
    <source>
        <dbReference type="Proteomes" id="UP000663722"/>
    </source>
</evidence>
<evidence type="ECO:0000256" key="1">
    <source>
        <dbReference type="SAM" id="MobiDB-lite"/>
    </source>
</evidence>
<protein>
    <submittedName>
        <fullName evidence="2">Uncharacterized protein</fullName>
    </submittedName>
</protein>
<organism evidence="2 3">
    <name type="scientific">Desulfonema magnum</name>
    <dbReference type="NCBI Taxonomy" id="45655"/>
    <lineage>
        <taxon>Bacteria</taxon>
        <taxon>Pseudomonadati</taxon>
        <taxon>Thermodesulfobacteriota</taxon>
        <taxon>Desulfobacteria</taxon>
        <taxon>Desulfobacterales</taxon>
        <taxon>Desulfococcaceae</taxon>
        <taxon>Desulfonema</taxon>
    </lineage>
</organism>
<name>A0A975BIR5_9BACT</name>
<dbReference type="Proteomes" id="UP000663722">
    <property type="component" value="Chromosome"/>
</dbReference>
<dbReference type="KEGG" id="dmm:dnm_022930"/>
<dbReference type="AlphaFoldDB" id="A0A975BIR5"/>
<dbReference type="EMBL" id="CP061800">
    <property type="protein sequence ID" value="QTA86272.1"/>
    <property type="molecule type" value="Genomic_DNA"/>
</dbReference>
<dbReference type="RefSeq" id="WP_207681976.1">
    <property type="nucleotide sequence ID" value="NZ_CP061800.1"/>
</dbReference>
<keyword evidence="3" id="KW-1185">Reference proteome</keyword>
<reference evidence="2" key="1">
    <citation type="journal article" date="2021" name="Microb. Physiol.">
        <title>Proteogenomic Insights into the Physiology of Marine, Sulfate-Reducing, Filamentous Desulfonema limicola and Desulfonema magnum.</title>
        <authorList>
            <person name="Schnaars V."/>
            <person name="Wohlbrand L."/>
            <person name="Scheve S."/>
            <person name="Hinrichs C."/>
            <person name="Reinhardt R."/>
            <person name="Rabus R."/>
        </authorList>
    </citation>
    <scope>NUCLEOTIDE SEQUENCE</scope>
    <source>
        <strain evidence="2">4be13</strain>
    </source>
</reference>